<evidence type="ECO:0000313" key="3">
    <source>
        <dbReference type="Proteomes" id="UP000198460"/>
    </source>
</evidence>
<name>A0A238H5Q6_9BURK</name>
<proteinExistence type="predicted"/>
<reference evidence="2 3" key="1">
    <citation type="submission" date="2017-04" db="EMBL/GenBank/DDBJ databases">
        <authorList>
            <person name="Afonso C.L."/>
            <person name="Miller P.J."/>
            <person name="Scott M.A."/>
            <person name="Spackman E."/>
            <person name="Goraichik I."/>
            <person name="Dimitrov K.M."/>
            <person name="Suarez D.L."/>
            <person name="Swayne D.E."/>
        </authorList>
    </citation>
    <scope>NUCLEOTIDE SEQUENCE [LARGE SCALE GENOMIC DNA]</scope>
    <source>
        <strain evidence="2">LMG 28154</strain>
    </source>
</reference>
<feature type="region of interest" description="Disordered" evidence="1">
    <location>
        <begin position="1"/>
        <end position="49"/>
    </location>
</feature>
<dbReference type="EMBL" id="FXAN01000056">
    <property type="protein sequence ID" value="SMG00515.1"/>
    <property type="molecule type" value="Genomic_DNA"/>
</dbReference>
<evidence type="ECO:0000256" key="1">
    <source>
        <dbReference type="SAM" id="MobiDB-lite"/>
    </source>
</evidence>
<protein>
    <submittedName>
        <fullName evidence="2">Uncharacterized protein</fullName>
    </submittedName>
</protein>
<organism evidence="2 3">
    <name type="scientific">Burkholderia singularis</name>
    <dbReference type="NCBI Taxonomy" id="1503053"/>
    <lineage>
        <taxon>Bacteria</taxon>
        <taxon>Pseudomonadati</taxon>
        <taxon>Pseudomonadota</taxon>
        <taxon>Betaproteobacteria</taxon>
        <taxon>Burkholderiales</taxon>
        <taxon>Burkholderiaceae</taxon>
        <taxon>Burkholderia</taxon>
        <taxon>pseudomallei group</taxon>
    </lineage>
</organism>
<feature type="compositionally biased region" description="Low complexity" evidence="1">
    <location>
        <begin position="13"/>
        <end position="39"/>
    </location>
</feature>
<accession>A0A238H5Q6</accession>
<gene>
    <name evidence="2" type="ORF">BSIN_3645</name>
</gene>
<evidence type="ECO:0000313" key="2">
    <source>
        <dbReference type="EMBL" id="SMG00515.1"/>
    </source>
</evidence>
<sequence>MRQPAPLPAQDVRAPTSTRSNRARSNAARRGCPLAAGSADARHAARRRAQPRAWRATRCACRVRRARRVCICRCRAIEGRCRAHEARRRQRRHPSDGSAFF</sequence>
<dbReference type="AlphaFoldDB" id="A0A238H5Q6"/>
<dbReference type="Proteomes" id="UP000198460">
    <property type="component" value="Unassembled WGS sequence"/>
</dbReference>